<feature type="signal peptide" evidence="2">
    <location>
        <begin position="1"/>
        <end position="24"/>
    </location>
</feature>
<keyword evidence="4" id="KW-1185">Reference proteome</keyword>
<feature type="region of interest" description="Disordered" evidence="1">
    <location>
        <begin position="31"/>
        <end position="81"/>
    </location>
</feature>
<dbReference type="OrthoDB" id="420076at2759"/>
<gene>
    <name evidence="3" type="ORF">G6O67_006268</name>
</gene>
<evidence type="ECO:0000256" key="1">
    <source>
        <dbReference type="SAM" id="MobiDB-lite"/>
    </source>
</evidence>
<feature type="compositionally biased region" description="Basic and acidic residues" evidence="1">
    <location>
        <begin position="110"/>
        <end position="120"/>
    </location>
</feature>
<name>A0A8H4PMU2_9HYPO</name>
<comment type="caution">
    <text evidence="3">The sequence shown here is derived from an EMBL/GenBank/DDBJ whole genome shotgun (WGS) entry which is preliminary data.</text>
</comment>
<organism evidence="3 4">
    <name type="scientific">Ophiocordyceps sinensis</name>
    <dbReference type="NCBI Taxonomy" id="72228"/>
    <lineage>
        <taxon>Eukaryota</taxon>
        <taxon>Fungi</taxon>
        <taxon>Dikarya</taxon>
        <taxon>Ascomycota</taxon>
        <taxon>Pezizomycotina</taxon>
        <taxon>Sordariomycetes</taxon>
        <taxon>Hypocreomycetidae</taxon>
        <taxon>Hypocreales</taxon>
        <taxon>Ophiocordycipitaceae</taxon>
        <taxon>Ophiocordyceps</taxon>
    </lineage>
</organism>
<reference evidence="3 4" key="1">
    <citation type="journal article" date="2020" name="Genome Biol. Evol.">
        <title>A new high-quality draft genome assembly of the Chinese cordyceps Ophiocordyceps sinensis.</title>
        <authorList>
            <person name="Shu R."/>
            <person name="Zhang J."/>
            <person name="Meng Q."/>
            <person name="Zhang H."/>
            <person name="Zhou G."/>
            <person name="Li M."/>
            <person name="Wu P."/>
            <person name="Zhao Y."/>
            <person name="Chen C."/>
            <person name="Qin Q."/>
        </authorList>
    </citation>
    <scope>NUCLEOTIDE SEQUENCE [LARGE SCALE GENOMIC DNA]</scope>
    <source>
        <strain evidence="3 4">IOZ07</strain>
    </source>
</reference>
<evidence type="ECO:0000313" key="3">
    <source>
        <dbReference type="EMBL" id="KAF4506154.1"/>
    </source>
</evidence>
<feature type="region of interest" description="Disordered" evidence="1">
    <location>
        <begin position="101"/>
        <end position="120"/>
    </location>
</feature>
<dbReference type="EMBL" id="JAAVMX010000007">
    <property type="protein sequence ID" value="KAF4506154.1"/>
    <property type="molecule type" value="Genomic_DNA"/>
</dbReference>
<evidence type="ECO:0000256" key="2">
    <source>
        <dbReference type="SAM" id="SignalP"/>
    </source>
</evidence>
<feature type="chain" id="PRO_5034457522" evidence="2">
    <location>
        <begin position="25"/>
        <end position="155"/>
    </location>
</feature>
<feature type="compositionally biased region" description="Low complexity" evidence="1">
    <location>
        <begin position="34"/>
        <end position="45"/>
    </location>
</feature>
<feature type="region of interest" description="Disordered" evidence="1">
    <location>
        <begin position="128"/>
        <end position="155"/>
    </location>
</feature>
<accession>A0A8H4PMU2</accession>
<protein>
    <submittedName>
        <fullName evidence="3">Uncharacterized protein</fullName>
    </submittedName>
</protein>
<dbReference type="Proteomes" id="UP000557566">
    <property type="component" value="Unassembled WGS sequence"/>
</dbReference>
<proteinExistence type="predicted"/>
<evidence type="ECO:0000313" key="4">
    <source>
        <dbReference type="Proteomes" id="UP000557566"/>
    </source>
</evidence>
<dbReference type="AlphaFoldDB" id="A0A8H4PMU2"/>
<sequence length="155" mass="17090">MMLSRWSLFLATVALCLVAWPVHGRVSAIPPPASQADKAQADKASNPSSKQPPLLGRSDPDRPPARHRLAFAPEGPDRPVVVPRADRPLLLVDSVALKQRLQPAQPTLISRDEEAMPPRQDQIRAQEIRDAAKGRCSGSRRTIDHLVRRRPRGQG</sequence>
<keyword evidence="2" id="KW-0732">Signal</keyword>